<dbReference type="OrthoDB" id="276721at2759"/>
<dbReference type="EMBL" id="JAKOGI010000349">
    <property type="protein sequence ID" value="KAJ8436346.1"/>
    <property type="molecule type" value="Genomic_DNA"/>
</dbReference>
<feature type="region of interest" description="Disordered" evidence="1">
    <location>
        <begin position="120"/>
        <end position="176"/>
    </location>
</feature>
<dbReference type="InterPro" id="IPR051207">
    <property type="entry name" value="ComplexI_NDUFA9_subunit"/>
</dbReference>
<proteinExistence type="predicted"/>
<dbReference type="GO" id="GO:0005739">
    <property type="term" value="C:mitochondrion"/>
    <property type="evidence" value="ECO:0007669"/>
    <property type="project" value="TreeGrafter"/>
</dbReference>
<dbReference type="AlphaFoldDB" id="A0A9Q1K358"/>
<dbReference type="PANTHER" id="PTHR12126">
    <property type="entry name" value="NADH-UBIQUINONE OXIDOREDUCTASE 39 KDA SUBUNIT-RELATED"/>
    <property type="match status" value="1"/>
</dbReference>
<evidence type="ECO:0000313" key="4">
    <source>
        <dbReference type="Proteomes" id="UP001153076"/>
    </source>
</evidence>
<dbReference type="SUPFAM" id="SSF51735">
    <property type="entry name" value="NAD(P)-binding Rossmann-fold domains"/>
    <property type="match status" value="1"/>
</dbReference>
<organism evidence="3 4">
    <name type="scientific">Carnegiea gigantea</name>
    <dbReference type="NCBI Taxonomy" id="171969"/>
    <lineage>
        <taxon>Eukaryota</taxon>
        <taxon>Viridiplantae</taxon>
        <taxon>Streptophyta</taxon>
        <taxon>Embryophyta</taxon>
        <taxon>Tracheophyta</taxon>
        <taxon>Spermatophyta</taxon>
        <taxon>Magnoliopsida</taxon>
        <taxon>eudicotyledons</taxon>
        <taxon>Gunneridae</taxon>
        <taxon>Pentapetalae</taxon>
        <taxon>Caryophyllales</taxon>
        <taxon>Cactineae</taxon>
        <taxon>Cactaceae</taxon>
        <taxon>Cactoideae</taxon>
        <taxon>Echinocereeae</taxon>
        <taxon>Carnegiea</taxon>
    </lineage>
</organism>
<dbReference type="PANTHER" id="PTHR12126:SF16">
    <property type="entry name" value="MIOREX COMPLEX COMPONENT 2"/>
    <property type="match status" value="1"/>
</dbReference>
<feature type="signal peptide" evidence="2">
    <location>
        <begin position="1"/>
        <end position="23"/>
    </location>
</feature>
<reference evidence="3" key="1">
    <citation type="submission" date="2022-04" db="EMBL/GenBank/DDBJ databases">
        <title>Carnegiea gigantea Genome sequencing and assembly v2.</title>
        <authorList>
            <person name="Copetti D."/>
            <person name="Sanderson M.J."/>
            <person name="Burquez A."/>
            <person name="Wojciechowski M.F."/>
        </authorList>
    </citation>
    <scope>NUCLEOTIDE SEQUENCE</scope>
    <source>
        <strain evidence="3">SGP5-SGP5p</strain>
        <tissue evidence="3">Aerial part</tissue>
    </source>
</reference>
<sequence length="176" mass="20121">MRFVRTLFAVILVPISVMERSDSWWVVQRKMMEKRSGRSSINEAWADEVDWRQGNLFHPETIKDALDGVTSVVSCVGGFGSSSYMYKINGTANINAIGASAEKGYRFTFRYRAHMDFKPPLEKSMGKGEKDRKPHFGKGKKNEEMGDTKEESHNKDSTKGKSFLEEYPNKKSCQYK</sequence>
<protein>
    <submittedName>
        <fullName evidence="3">Uncharacterized protein</fullName>
    </submittedName>
</protein>
<comment type="caution">
    <text evidence="3">The sequence shown here is derived from an EMBL/GenBank/DDBJ whole genome shotgun (WGS) entry which is preliminary data.</text>
</comment>
<dbReference type="GO" id="GO:0044877">
    <property type="term" value="F:protein-containing complex binding"/>
    <property type="evidence" value="ECO:0007669"/>
    <property type="project" value="TreeGrafter"/>
</dbReference>
<feature type="compositionally biased region" description="Basic and acidic residues" evidence="1">
    <location>
        <begin position="120"/>
        <end position="169"/>
    </location>
</feature>
<name>A0A9Q1K358_9CARY</name>
<keyword evidence="2" id="KW-0732">Signal</keyword>
<dbReference type="InterPro" id="IPR036291">
    <property type="entry name" value="NAD(P)-bd_dom_sf"/>
</dbReference>
<evidence type="ECO:0000313" key="3">
    <source>
        <dbReference type="EMBL" id="KAJ8436346.1"/>
    </source>
</evidence>
<keyword evidence="4" id="KW-1185">Reference proteome</keyword>
<gene>
    <name evidence="3" type="ORF">Cgig2_009911</name>
</gene>
<evidence type="ECO:0000256" key="1">
    <source>
        <dbReference type="SAM" id="MobiDB-lite"/>
    </source>
</evidence>
<evidence type="ECO:0000256" key="2">
    <source>
        <dbReference type="SAM" id="SignalP"/>
    </source>
</evidence>
<accession>A0A9Q1K358</accession>
<dbReference type="Proteomes" id="UP001153076">
    <property type="component" value="Unassembled WGS sequence"/>
</dbReference>
<dbReference type="Gene3D" id="3.40.50.720">
    <property type="entry name" value="NAD(P)-binding Rossmann-like Domain"/>
    <property type="match status" value="1"/>
</dbReference>
<feature type="chain" id="PRO_5040500764" evidence="2">
    <location>
        <begin position="24"/>
        <end position="176"/>
    </location>
</feature>